<name>A0AAN8YUS2_9MAGN</name>
<keyword evidence="2" id="KW-1185">Reference proteome</keyword>
<reference evidence="1 2" key="1">
    <citation type="submission" date="2023-12" db="EMBL/GenBank/DDBJ databases">
        <title>A high-quality genome assembly for Dillenia turbinata (Dilleniales).</title>
        <authorList>
            <person name="Chanderbali A."/>
        </authorList>
    </citation>
    <scope>NUCLEOTIDE SEQUENCE [LARGE SCALE GENOMIC DNA]</scope>
    <source>
        <strain evidence="1">LSX21</strain>
        <tissue evidence="1">Leaf</tissue>
    </source>
</reference>
<organism evidence="1 2">
    <name type="scientific">Dillenia turbinata</name>
    <dbReference type="NCBI Taxonomy" id="194707"/>
    <lineage>
        <taxon>Eukaryota</taxon>
        <taxon>Viridiplantae</taxon>
        <taxon>Streptophyta</taxon>
        <taxon>Embryophyta</taxon>
        <taxon>Tracheophyta</taxon>
        <taxon>Spermatophyta</taxon>
        <taxon>Magnoliopsida</taxon>
        <taxon>eudicotyledons</taxon>
        <taxon>Gunneridae</taxon>
        <taxon>Pentapetalae</taxon>
        <taxon>Dilleniales</taxon>
        <taxon>Dilleniaceae</taxon>
        <taxon>Dillenia</taxon>
    </lineage>
</organism>
<proteinExistence type="predicted"/>
<comment type="caution">
    <text evidence="1">The sequence shown here is derived from an EMBL/GenBank/DDBJ whole genome shotgun (WGS) entry which is preliminary data.</text>
</comment>
<sequence length="15" mass="1605">MGHGVSSLNGIKYNK</sequence>
<protein>
    <submittedName>
        <fullName evidence="1">Uncharacterized protein</fullName>
    </submittedName>
</protein>
<dbReference type="Proteomes" id="UP001370490">
    <property type="component" value="Unassembled WGS sequence"/>
</dbReference>
<gene>
    <name evidence="1" type="ORF">RJ641_021212</name>
</gene>
<evidence type="ECO:0000313" key="2">
    <source>
        <dbReference type="Proteomes" id="UP001370490"/>
    </source>
</evidence>
<dbReference type="EMBL" id="JBAMMX010000026">
    <property type="protein sequence ID" value="KAK6913891.1"/>
    <property type="molecule type" value="Genomic_DNA"/>
</dbReference>
<accession>A0AAN8YUS2</accession>
<evidence type="ECO:0000313" key="1">
    <source>
        <dbReference type="EMBL" id="KAK6913891.1"/>
    </source>
</evidence>